<organism evidence="1 2">
    <name type="scientific">Obba rivulosa</name>
    <dbReference type="NCBI Taxonomy" id="1052685"/>
    <lineage>
        <taxon>Eukaryota</taxon>
        <taxon>Fungi</taxon>
        <taxon>Dikarya</taxon>
        <taxon>Basidiomycota</taxon>
        <taxon>Agaricomycotina</taxon>
        <taxon>Agaricomycetes</taxon>
        <taxon>Polyporales</taxon>
        <taxon>Gelatoporiaceae</taxon>
        <taxon>Obba</taxon>
    </lineage>
</organism>
<dbReference type="AlphaFoldDB" id="A0A8E2ARV7"/>
<name>A0A8E2ARV7_9APHY</name>
<evidence type="ECO:0000313" key="2">
    <source>
        <dbReference type="Proteomes" id="UP000250043"/>
    </source>
</evidence>
<proteinExistence type="predicted"/>
<evidence type="ECO:0000313" key="1">
    <source>
        <dbReference type="EMBL" id="OCH87230.1"/>
    </source>
</evidence>
<dbReference type="EMBL" id="KV722493">
    <property type="protein sequence ID" value="OCH87230.1"/>
    <property type="molecule type" value="Genomic_DNA"/>
</dbReference>
<keyword evidence="2" id="KW-1185">Reference proteome</keyword>
<sequence>MCGLLSSTGLFSAEFTCHLLYFDDMTEVRSSMPVKNQTPWLDMVIADTMPRRRREKEQILDDSAEIQESQVSIYYHTFTKCSLALQSLKLAIFYPIALRADPDVNRGFFHADESSLDGDEDASVNACNRLDGDGSGMAKAFLPDDSRLVLPGRQSEAVHGQARAIRPRMPRVTLSQDSWACRLVKEDAREGPDGEFDHGLRQLAIEVYVGDAASLATYLHSHYSRQDPEKLERCDQSNMAGLVRQMRRCNSNK</sequence>
<reference evidence="1 2" key="1">
    <citation type="submission" date="2016-07" db="EMBL/GenBank/DDBJ databases">
        <title>Draft genome of the white-rot fungus Obba rivulosa 3A-2.</title>
        <authorList>
            <consortium name="DOE Joint Genome Institute"/>
            <person name="Miettinen O."/>
            <person name="Riley R."/>
            <person name="Acob R."/>
            <person name="Barry K."/>
            <person name="Cullen D."/>
            <person name="De Vries R."/>
            <person name="Hainaut M."/>
            <person name="Hatakka A."/>
            <person name="Henrissat B."/>
            <person name="Hilden K."/>
            <person name="Kuo R."/>
            <person name="Labutti K."/>
            <person name="Lipzen A."/>
            <person name="Makela M.R."/>
            <person name="Sandor L."/>
            <person name="Spatafora J.W."/>
            <person name="Grigoriev I.V."/>
            <person name="Hibbett D.S."/>
        </authorList>
    </citation>
    <scope>NUCLEOTIDE SEQUENCE [LARGE SCALE GENOMIC DNA]</scope>
    <source>
        <strain evidence="1 2">3A-2</strain>
    </source>
</reference>
<gene>
    <name evidence="1" type="ORF">OBBRIDRAFT_806207</name>
</gene>
<accession>A0A8E2ARV7</accession>
<protein>
    <submittedName>
        <fullName evidence="1">Uncharacterized protein</fullName>
    </submittedName>
</protein>
<dbReference type="Proteomes" id="UP000250043">
    <property type="component" value="Unassembled WGS sequence"/>
</dbReference>